<dbReference type="InterPro" id="IPR055170">
    <property type="entry name" value="GFO_IDH_MocA-like_dom"/>
</dbReference>
<dbReference type="InterPro" id="IPR000683">
    <property type="entry name" value="Gfo/Idh/MocA-like_OxRdtase_N"/>
</dbReference>
<keyword evidence="4" id="KW-1185">Reference proteome</keyword>
<keyword evidence="3" id="KW-0560">Oxidoreductase</keyword>
<dbReference type="Pfam" id="PF22725">
    <property type="entry name" value="GFO_IDH_MocA_C3"/>
    <property type="match status" value="1"/>
</dbReference>
<dbReference type="SUPFAM" id="SSF55347">
    <property type="entry name" value="Glyceraldehyde-3-phosphate dehydrogenase-like, C-terminal domain"/>
    <property type="match status" value="1"/>
</dbReference>
<dbReference type="PANTHER" id="PTHR43377">
    <property type="entry name" value="BILIVERDIN REDUCTASE A"/>
    <property type="match status" value="1"/>
</dbReference>
<reference evidence="3 4" key="1">
    <citation type="submission" date="2021-03" db="EMBL/GenBank/DDBJ databases">
        <title>Complete genome sequence of Streptomyces cyanogenus S136, producer of anticancer angucycline landomycin A.</title>
        <authorList>
            <person name="Hrab P."/>
            <person name="Ruckert C."/>
            <person name="Busche T."/>
            <person name="Ostash I."/>
            <person name="Kalinowski J."/>
            <person name="Fedorenko V."/>
            <person name="Yushchuk O."/>
            <person name="Ostash B."/>
        </authorList>
    </citation>
    <scope>NUCLEOTIDE SEQUENCE [LARGE SCALE GENOMIC DNA]</scope>
    <source>
        <strain evidence="3 4">S136</strain>
    </source>
</reference>
<evidence type="ECO:0000259" key="2">
    <source>
        <dbReference type="Pfam" id="PF22725"/>
    </source>
</evidence>
<dbReference type="RefSeq" id="WP_208029977.1">
    <property type="nucleotide sequence ID" value="NZ_CP071839.1"/>
</dbReference>
<organism evidence="3 4">
    <name type="scientific">Streptomyces cyanogenus</name>
    <dbReference type="NCBI Taxonomy" id="80860"/>
    <lineage>
        <taxon>Bacteria</taxon>
        <taxon>Bacillati</taxon>
        <taxon>Actinomycetota</taxon>
        <taxon>Actinomycetes</taxon>
        <taxon>Kitasatosporales</taxon>
        <taxon>Streptomycetaceae</taxon>
        <taxon>Streptomyces</taxon>
    </lineage>
</organism>
<accession>A0ABX7THJ1</accession>
<dbReference type="Proteomes" id="UP000663908">
    <property type="component" value="Chromosome"/>
</dbReference>
<dbReference type="Gene3D" id="3.30.360.10">
    <property type="entry name" value="Dihydrodipicolinate Reductase, domain 2"/>
    <property type="match status" value="1"/>
</dbReference>
<name>A0ABX7THJ1_STRCY</name>
<feature type="domain" description="GFO/IDH/MocA-like oxidoreductase" evidence="2">
    <location>
        <begin position="148"/>
        <end position="280"/>
    </location>
</feature>
<dbReference type="PANTHER" id="PTHR43377:SF1">
    <property type="entry name" value="BILIVERDIN REDUCTASE A"/>
    <property type="match status" value="1"/>
</dbReference>
<dbReference type="SUPFAM" id="SSF51735">
    <property type="entry name" value="NAD(P)-binding Rossmann-fold domains"/>
    <property type="match status" value="1"/>
</dbReference>
<protein>
    <submittedName>
        <fullName evidence="3">UDP-kanosamine synthase oxidoreductase subunit</fullName>
        <ecNumber evidence="3">1.1.1.-</ecNumber>
    </submittedName>
</protein>
<evidence type="ECO:0000259" key="1">
    <source>
        <dbReference type="Pfam" id="PF01408"/>
    </source>
</evidence>
<dbReference type="InterPro" id="IPR036291">
    <property type="entry name" value="NAD(P)-bd_dom_sf"/>
</dbReference>
<dbReference type="EC" id="1.1.1.-" evidence="3"/>
<gene>
    <name evidence="3" type="primary">rifL1</name>
    <name evidence="3" type="ORF">S1361_01085</name>
</gene>
<dbReference type="InterPro" id="IPR051450">
    <property type="entry name" value="Gfo/Idh/MocA_Oxidoreductases"/>
</dbReference>
<evidence type="ECO:0000313" key="3">
    <source>
        <dbReference type="EMBL" id="QTD95914.1"/>
    </source>
</evidence>
<feature type="domain" description="Gfo/Idh/MocA-like oxidoreductase N-terminal" evidence="1">
    <location>
        <begin position="13"/>
        <end position="129"/>
    </location>
</feature>
<evidence type="ECO:0000313" key="4">
    <source>
        <dbReference type="Proteomes" id="UP000663908"/>
    </source>
</evidence>
<dbReference type="Gene3D" id="3.40.50.720">
    <property type="entry name" value="NAD(P)-binding Rossmann-like Domain"/>
    <property type="match status" value="1"/>
</dbReference>
<dbReference type="GO" id="GO:0016491">
    <property type="term" value="F:oxidoreductase activity"/>
    <property type="evidence" value="ECO:0007669"/>
    <property type="project" value="UniProtKB-KW"/>
</dbReference>
<sequence length="375" mass="39289">MTGGLEGAAAEPLRIAMVGLGWAGSSIWLPRLRRHPRYTVSAVVDPAPQAPGVLAAEGIDAPLFTDAGRLPPDLADLAVVAVPNHLHAAVATGLLARGTPVFLEKPVCLSSAEARQLTAAERAGGTVLLAGSAARYRADVAVLREAVGSLGRIRHVDLEWVRARGVPNGNGWFTRASLAGGGALLDLGWHLLDTLTSLLGPVRFDQAVGTVSGDFVNQGAARADWRAEEPSPGGPGNVEDTARAFLVTDEGVSVTLRAAWASHRATDVTRIRVDGSDGSAALECTFGFSPNRVARPRVTRTTDGVTTELPVPAEEIGAEYARQLDELPGLLADSALRGRAAEDAARAIGVIERIYRSAHKAHTAPALVPSPERQR</sequence>
<dbReference type="EMBL" id="CP071839">
    <property type="protein sequence ID" value="QTD95914.1"/>
    <property type="molecule type" value="Genomic_DNA"/>
</dbReference>
<dbReference type="Pfam" id="PF01408">
    <property type="entry name" value="GFO_IDH_MocA"/>
    <property type="match status" value="1"/>
</dbReference>
<proteinExistence type="predicted"/>